<dbReference type="Proteomes" id="UP001206692">
    <property type="component" value="Unassembled WGS sequence"/>
</dbReference>
<feature type="domain" description="Serine aminopeptidase S33" evidence="1">
    <location>
        <begin position="88"/>
        <end position="189"/>
    </location>
</feature>
<dbReference type="InterPro" id="IPR052920">
    <property type="entry name" value="DNA-binding_regulatory"/>
</dbReference>
<gene>
    <name evidence="2" type="ORF">NE675_10275</name>
</gene>
<evidence type="ECO:0000259" key="1">
    <source>
        <dbReference type="Pfam" id="PF12146"/>
    </source>
</evidence>
<comment type="caution">
    <text evidence="2">The sequence shown here is derived from an EMBL/GenBank/DDBJ whole genome shotgun (WGS) entry which is preliminary data.</text>
</comment>
<protein>
    <submittedName>
        <fullName evidence="2">Lysophospholipase</fullName>
    </submittedName>
</protein>
<dbReference type="RefSeq" id="WP_062411845.1">
    <property type="nucleotide sequence ID" value="NZ_JAJCIO010000023.1"/>
</dbReference>
<dbReference type="Gene3D" id="3.40.50.1820">
    <property type="entry name" value="alpha/beta hydrolase"/>
    <property type="match status" value="1"/>
</dbReference>
<accession>A0ABT1SU50</accession>
<dbReference type="PANTHER" id="PTHR43358:SF4">
    <property type="entry name" value="ALPHA_BETA HYDROLASE FOLD-1 DOMAIN-CONTAINING PROTEIN"/>
    <property type="match status" value="1"/>
</dbReference>
<dbReference type="InterPro" id="IPR029058">
    <property type="entry name" value="AB_hydrolase_fold"/>
</dbReference>
<reference evidence="2 3" key="1">
    <citation type="submission" date="2022-06" db="EMBL/GenBank/DDBJ databases">
        <title>Isolation of gut microbiota from human fecal samples.</title>
        <authorList>
            <person name="Pamer E.G."/>
            <person name="Barat B."/>
            <person name="Waligurski E."/>
            <person name="Medina S."/>
            <person name="Paddock L."/>
            <person name="Mostad J."/>
        </authorList>
    </citation>
    <scope>NUCLEOTIDE SEQUENCE [LARGE SCALE GENOMIC DNA]</scope>
    <source>
        <strain evidence="2 3">DFI.1.1</strain>
    </source>
</reference>
<feature type="domain" description="Serine aminopeptidase S33" evidence="1">
    <location>
        <begin position="228"/>
        <end position="297"/>
    </location>
</feature>
<dbReference type="SUPFAM" id="SSF53474">
    <property type="entry name" value="alpha/beta-Hydrolases"/>
    <property type="match status" value="1"/>
</dbReference>
<keyword evidence="3" id="KW-1185">Reference proteome</keyword>
<name>A0ABT1SU50_9FIRM</name>
<dbReference type="EMBL" id="JANGEW010000022">
    <property type="protein sequence ID" value="MCQ5343401.1"/>
    <property type="molecule type" value="Genomic_DNA"/>
</dbReference>
<proteinExistence type="predicted"/>
<evidence type="ECO:0000313" key="2">
    <source>
        <dbReference type="EMBL" id="MCQ5343401.1"/>
    </source>
</evidence>
<dbReference type="PANTHER" id="PTHR43358">
    <property type="entry name" value="ALPHA/BETA-HYDROLASE"/>
    <property type="match status" value="1"/>
</dbReference>
<organism evidence="2 3">
    <name type="scientific">Megasphaera massiliensis</name>
    <dbReference type="NCBI Taxonomy" id="1232428"/>
    <lineage>
        <taxon>Bacteria</taxon>
        <taxon>Bacillati</taxon>
        <taxon>Bacillota</taxon>
        <taxon>Negativicutes</taxon>
        <taxon>Veillonellales</taxon>
        <taxon>Veillonellaceae</taxon>
        <taxon>Megasphaera</taxon>
    </lineage>
</organism>
<dbReference type="InterPro" id="IPR022742">
    <property type="entry name" value="Hydrolase_4"/>
</dbReference>
<evidence type="ECO:0000313" key="3">
    <source>
        <dbReference type="Proteomes" id="UP001206692"/>
    </source>
</evidence>
<sequence>MKRFFKRLFGFLICLAVIVTGVGMYIGNRAYEEFYDAPWDQILGIENHSRDVSTIRQWERDRDWEPVRVNAPDGKILRGTYIENRRDSHKTVILIHGLYQNRTMCLPYMDDYRRLGYNILLIDLRGHGESEGDHTEWGISEVDDLLMWCQWLKNRDPQMTIGLHGISLGASMALLYAGSEYGQDLSFVVADSAYGNIISLGREKLWQAVGDKRAIWGYDLLDPFFQAAMFYHTHKMVSALEPAQAVKRMKVPVLFLHGSEDELVPVKTARSLYDNCTSPKKEIHIFEGSPHAVGIETNRSEYMRVLSQFLEEDADSV</sequence>
<dbReference type="Pfam" id="PF12146">
    <property type="entry name" value="Hydrolase_4"/>
    <property type="match status" value="2"/>
</dbReference>